<evidence type="ECO:0000256" key="1">
    <source>
        <dbReference type="ARBA" id="ARBA00003145"/>
    </source>
</evidence>
<accession>A0ABS6BG13</accession>
<feature type="domain" description="PLD phosphodiesterase" evidence="6">
    <location>
        <begin position="109"/>
        <end position="136"/>
    </location>
</feature>
<name>A0ABS6BG13_9SPHN</name>
<gene>
    <name evidence="7" type="ORF">KOF26_05045</name>
</gene>
<sequence length="383" mass="43570">MERADEWDRPFAIGADRLTPLTAGPARLATLIALIEGAERSLRLLYYIFADDESGRRVRDALVAAARRGVSVSLIIDGFGSPLSDAFLQPLTDSGVDLCRFIPRFGRRYLLRNHQKMTLADEARALIGGFNVEDGYFNGQWRDLGLLVEGPAAGRLAPWFDTLVAWTHDPKAKVRTLRRALVRHSEWHRGAPLRWLFGGPTRGPSPWAQVMRVDIANARRLDVIAAYFAPNPGNLRRIERVVRRNRGEARIITAALSDNNATIGAARHTYRRLLRRGVRVAEYQPARLHTKLYVVDDRVHIGSANFDMRSLYLNLELMLRVEDAAFAAHLRRWAEAEWAESREVTNADHDKVGPLLRLRWSLAYFVVAILDYRLTRRLNFGFE</sequence>
<dbReference type="InterPro" id="IPR025202">
    <property type="entry name" value="PLD-like_dom"/>
</dbReference>
<dbReference type="InterPro" id="IPR001736">
    <property type="entry name" value="PLipase_D/transphosphatidylase"/>
</dbReference>
<evidence type="ECO:0000256" key="4">
    <source>
        <dbReference type="ARBA" id="ARBA00022525"/>
    </source>
</evidence>
<dbReference type="PANTHER" id="PTHR21248">
    <property type="entry name" value="CARDIOLIPIN SYNTHASE"/>
    <property type="match status" value="1"/>
</dbReference>
<dbReference type="EMBL" id="JAHKRT010000002">
    <property type="protein sequence ID" value="MBU3077228.1"/>
    <property type="molecule type" value="Genomic_DNA"/>
</dbReference>
<comment type="function">
    <text evidence="1">Could be a virulence factor.</text>
</comment>
<protein>
    <recommendedName>
        <fullName evidence="3">Phospholipase D</fullName>
    </recommendedName>
    <alternativeName>
        <fullName evidence="5">Choline phosphatase</fullName>
    </alternativeName>
</protein>
<dbReference type="PROSITE" id="PS50035">
    <property type="entry name" value="PLD"/>
    <property type="match status" value="2"/>
</dbReference>
<comment type="subcellular location">
    <subcellularLocation>
        <location evidence="2">Secreted</location>
    </subcellularLocation>
</comment>
<dbReference type="CDD" id="cd09110">
    <property type="entry name" value="PLDc_CLS_1"/>
    <property type="match status" value="1"/>
</dbReference>
<comment type="caution">
    <text evidence="7">The sequence shown here is derived from an EMBL/GenBank/DDBJ whole genome shotgun (WGS) entry which is preliminary data.</text>
</comment>
<evidence type="ECO:0000259" key="6">
    <source>
        <dbReference type="PROSITE" id="PS50035"/>
    </source>
</evidence>
<dbReference type="Proteomes" id="UP000776276">
    <property type="component" value="Unassembled WGS sequence"/>
</dbReference>
<dbReference type="Pfam" id="PF13091">
    <property type="entry name" value="PLDc_2"/>
    <property type="match status" value="2"/>
</dbReference>
<feature type="domain" description="PLD phosphodiesterase" evidence="6">
    <location>
        <begin position="284"/>
        <end position="310"/>
    </location>
</feature>
<reference evidence="7 8" key="1">
    <citation type="submission" date="2021-06" db="EMBL/GenBank/DDBJ databases">
        <title>Sphingomonas sp. XMGL2, whole genome shotgun sequencing project.</title>
        <authorList>
            <person name="Zhao G."/>
            <person name="Shen L."/>
        </authorList>
    </citation>
    <scope>NUCLEOTIDE SEQUENCE [LARGE SCALE GENOMIC DNA]</scope>
    <source>
        <strain evidence="7 8">XMGL2</strain>
    </source>
</reference>
<organism evidence="7 8">
    <name type="scientific">Sphingomonas quercus</name>
    <dbReference type="NCBI Taxonomy" id="2842451"/>
    <lineage>
        <taxon>Bacteria</taxon>
        <taxon>Pseudomonadati</taxon>
        <taxon>Pseudomonadota</taxon>
        <taxon>Alphaproteobacteria</taxon>
        <taxon>Sphingomonadales</taxon>
        <taxon>Sphingomonadaceae</taxon>
        <taxon>Sphingomonas</taxon>
    </lineage>
</organism>
<keyword evidence="4" id="KW-0964">Secreted</keyword>
<evidence type="ECO:0000256" key="5">
    <source>
        <dbReference type="ARBA" id="ARBA00029594"/>
    </source>
</evidence>
<proteinExistence type="predicted"/>
<dbReference type="RefSeq" id="WP_216321097.1">
    <property type="nucleotide sequence ID" value="NZ_JAHKRT010000002.1"/>
</dbReference>
<dbReference type="PANTHER" id="PTHR21248:SF12">
    <property type="entry name" value="CARDIOLIPIN SYNTHASE C"/>
    <property type="match status" value="1"/>
</dbReference>
<keyword evidence="8" id="KW-1185">Reference proteome</keyword>
<evidence type="ECO:0000313" key="7">
    <source>
        <dbReference type="EMBL" id="MBU3077228.1"/>
    </source>
</evidence>
<dbReference type="SMART" id="SM00155">
    <property type="entry name" value="PLDc"/>
    <property type="match status" value="2"/>
</dbReference>
<evidence type="ECO:0000256" key="2">
    <source>
        <dbReference type="ARBA" id="ARBA00004613"/>
    </source>
</evidence>
<evidence type="ECO:0000313" key="8">
    <source>
        <dbReference type="Proteomes" id="UP000776276"/>
    </source>
</evidence>
<evidence type="ECO:0000256" key="3">
    <source>
        <dbReference type="ARBA" id="ARBA00018392"/>
    </source>
</evidence>